<keyword evidence="2" id="KW-1133">Transmembrane helix</keyword>
<feature type="coiled-coil region" evidence="1">
    <location>
        <begin position="377"/>
        <end position="404"/>
    </location>
</feature>
<keyword evidence="1" id="KW-0175">Coiled coil</keyword>
<dbReference type="PANTHER" id="PTHR32432">
    <property type="entry name" value="CELL DIVISION PROTEIN FTSA-RELATED"/>
    <property type="match status" value="1"/>
</dbReference>
<evidence type="ECO:0000313" key="3">
    <source>
        <dbReference type="EMBL" id="NMO96667.1"/>
    </source>
</evidence>
<gene>
    <name evidence="3" type="ORF">HII30_12885</name>
</gene>
<dbReference type="Proteomes" id="UP000565468">
    <property type="component" value="Unassembled WGS sequence"/>
</dbReference>
<dbReference type="EMBL" id="JABBPN010000011">
    <property type="protein sequence ID" value="NMO96667.1"/>
    <property type="molecule type" value="Genomic_DNA"/>
</dbReference>
<evidence type="ECO:0000313" key="4">
    <source>
        <dbReference type="Proteomes" id="UP000565468"/>
    </source>
</evidence>
<dbReference type="RefSeq" id="WP_169505457.1">
    <property type="nucleotide sequence ID" value="NZ_JABBPN010000011.1"/>
</dbReference>
<name>A0A848M6Q7_PAELE</name>
<dbReference type="Gene3D" id="3.30.420.40">
    <property type="match status" value="2"/>
</dbReference>
<dbReference type="InterPro" id="IPR005883">
    <property type="entry name" value="PilM"/>
</dbReference>
<dbReference type="Gene3D" id="3.30.1490.300">
    <property type="match status" value="1"/>
</dbReference>
<keyword evidence="2" id="KW-0472">Membrane</keyword>
<dbReference type="SUPFAM" id="SSF53067">
    <property type="entry name" value="Actin-like ATPase domain"/>
    <property type="match status" value="1"/>
</dbReference>
<dbReference type="InterPro" id="IPR043129">
    <property type="entry name" value="ATPase_NBD"/>
</dbReference>
<organism evidence="3 4">
    <name type="scientific">Paenibacillus lemnae</name>
    <dbReference type="NCBI Taxonomy" id="1330551"/>
    <lineage>
        <taxon>Bacteria</taxon>
        <taxon>Bacillati</taxon>
        <taxon>Bacillota</taxon>
        <taxon>Bacilli</taxon>
        <taxon>Bacillales</taxon>
        <taxon>Paenibacillaceae</taxon>
        <taxon>Paenibacillus</taxon>
    </lineage>
</organism>
<comment type="caution">
    <text evidence="3">The sequence shown here is derived from an EMBL/GenBank/DDBJ whole genome shotgun (WGS) entry which is preliminary data.</text>
</comment>
<feature type="transmembrane region" description="Helical" evidence="2">
    <location>
        <begin position="346"/>
        <end position="371"/>
    </location>
</feature>
<dbReference type="PANTHER" id="PTHR32432:SF3">
    <property type="entry name" value="ETHANOLAMINE UTILIZATION PROTEIN EUTJ"/>
    <property type="match status" value="1"/>
</dbReference>
<dbReference type="AlphaFoldDB" id="A0A848M6Q7"/>
<dbReference type="InterPro" id="IPR050696">
    <property type="entry name" value="FtsA/MreB"/>
</dbReference>
<dbReference type="Pfam" id="PF11104">
    <property type="entry name" value="PilM_2"/>
    <property type="match status" value="1"/>
</dbReference>
<keyword evidence="4" id="KW-1185">Reference proteome</keyword>
<evidence type="ECO:0000256" key="2">
    <source>
        <dbReference type="SAM" id="Phobius"/>
    </source>
</evidence>
<accession>A0A848M6Q7</accession>
<sequence length="534" mass="58876">MLGMTSKAGLSIEETGVRYARLKGKNREIDKQFFLPMPHGALEDQQLADSELLAAQLKEAVKRERLRGTWVSISVPPSQIVIRKMTIPGANPKQLEQLVRLEVETGLHLPFDNPVYDYIELSRNESEAELLIIAAPRQIIEEYVNLVESAGLKVSSVEVTGTALARLIELGGEHLFSSGMLIDLDHAILDVCMFHERNPVFMRTLNLKEQSREDMNAWQESAAAADMTLGRDREGEDLSYAQTVEITAEISRMLNFYQYSLHEGAVRIQDIFVTGSPEVRRQLVEVLKTSFSEIQIHEIDFSSPKEAAAANQLVDYNDYRLAAGAALRTSGGLKINLLPVEDREAVIFPFLAVSLLVFWLLGLAATGTIMVMNQGKISNQDERLEGLASQRNTLEQELLALNRSGMGQNGRAAAVEGIREHRESPAAMMSAIVKPMPEGGILRDLGYTYRSEIGMTVYLPQMEQAAEYLVLLRRLPFTNGAMITKLTEGISGGNSGNPQGQGYYTAVYRISLGSGTSIANLPAEGEEEDDGAAE</sequence>
<protein>
    <submittedName>
        <fullName evidence="3">Pilus assembly protein PilM</fullName>
    </submittedName>
</protein>
<proteinExistence type="predicted"/>
<evidence type="ECO:0000256" key="1">
    <source>
        <dbReference type="SAM" id="Coils"/>
    </source>
</evidence>
<keyword evidence="2" id="KW-0812">Transmembrane</keyword>
<reference evidence="3 4" key="1">
    <citation type="submission" date="2020-04" db="EMBL/GenBank/DDBJ databases">
        <title>Paenibacillus algicola sp. nov., a novel marine bacterium producing alginate lyase.</title>
        <authorList>
            <person name="Huang H."/>
        </authorList>
    </citation>
    <scope>NUCLEOTIDE SEQUENCE [LARGE SCALE GENOMIC DNA]</scope>
    <source>
        <strain evidence="3 4">L7-75</strain>
    </source>
</reference>